<evidence type="ECO:0000256" key="4">
    <source>
        <dbReference type="ARBA" id="ARBA00022801"/>
    </source>
</evidence>
<dbReference type="OrthoDB" id="8118055at2759"/>
<feature type="active site" description="Proton donor" evidence="6">
    <location>
        <position position="713"/>
    </location>
</feature>
<dbReference type="GO" id="GO:0005975">
    <property type="term" value="P:carbohydrate metabolic process"/>
    <property type="evidence" value="ECO:0007669"/>
    <property type="project" value="InterPro"/>
</dbReference>
<keyword evidence="13" id="KW-1185">Reference proteome</keyword>
<feature type="active site" evidence="6">
    <location>
        <position position="596"/>
    </location>
</feature>
<protein>
    <recommendedName>
        <fullName evidence="9">alpha-1,2-Mannosidase</fullName>
        <ecNumber evidence="9">3.2.1.-</ecNumber>
    </recommendedName>
</protein>
<feature type="active site" evidence="6">
    <location>
        <position position="887"/>
    </location>
</feature>
<feature type="region of interest" description="Disordered" evidence="10">
    <location>
        <begin position="481"/>
        <end position="550"/>
    </location>
</feature>
<feature type="compositionally biased region" description="Basic and acidic residues" evidence="10">
    <location>
        <begin position="71"/>
        <end position="94"/>
    </location>
</feature>
<dbReference type="PANTHER" id="PTHR11742:SF103">
    <property type="entry name" value="ENDOPLASMIC RETICULUM MANNOSIDASE MNL2-RELATED"/>
    <property type="match status" value="1"/>
</dbReference>
<evidence type="ECO:0000256" key="10">
    <source>
        <dbReference type="SAM" id="MobiDB-lite"/>
    </source>
</evidence>
<dbReference type="Proteomes" id="UP000053831">
    <property type="component" value="Unassembled WGS sequence"/>
</dbReference>
<dbReference type="GO" id="GO:0005509">
    <property type="term" value="F:calcium ion binding"/>
    <property type="evidence" value="ECO:0007669"/>
    <property type="project" value="InterPro"/>
</dbReference>
<evidence type="ECO:0000256" key="7">
    <source>
        <dbReference type="PIRSR" id="PIRSR601382-2"/>
    </source>
</evidence>
<dbReference type="STRING" id="150374.A0A0M9VS88"/>
<feature type="chain" id="PRO_5005839259" description="alpha-1,2-Mannosidase" evidence="11">
    <location>
        <begin position="26"/>
        <end position="982"/>
    </location>
</feature>
<name>A0A0M9VS88_ESCWE</name>
<dbReference type="UniPathway" id="UPA00378"/>
<proteinExistence type="inferred from homology"/>
<feature type="compositionally biased region" description="Basic and acidic residues" evidence="10">
    <location>
        <begin position="104"/>
        <end position="121"/>
    </location>
</feature>
<dbReference type="PANTHER" id="PTHR11742">
    <property type="entry name" value="MANNOSYL-OLIGOSACCHARIDE ALPHA-1,2-MANNOSIDASE-RELATED"/>
    <property type="match status" value="1"/>
</dbReference>
<feature type="compositionally biased region" description="Acidic residues" evidence="10">
    <location>
        <begin position="761"/>
        <end position="771"/>
    </location>
</feature>
<feature type="region of interest" description="Disordered" evidence="10">
    <location>
        <begin position="35"/>
        <end position="240"/>
    </location>
</feature>
<feature type="compositionally biased region" description="Basic and acidic residues" evidence="10">
    <location>
        <begin position="800"/>
        <end position="809"/>
    </location>
</feature>
<feature type="signal peptide" evidence="11">
    <location>
        <begin position="1"/>
        <end position="25"/>
    </location>
</feature>
<sequence length="982" mass="110169">MVRRRFRVFVFSATVVLFLLYRVAQNSWDDPLQRISPQTPHSLHNGAPAYPAAQPQSGSTAALGLKNGGKGGHDSAREDSKVVAPPREDDRGAQHQDLSGAETGGKHRDKAGADPAKDGQKHVPAKNLQKPVPTKDNQKPVSTKDLDSFLAKDHHEPVPSKDDLPETASAEDRQDSNGDNGDQVDEVMVKPQELLDVHAKNPSRPPSGVSAGDGGPSKVHWKPVEEHFPLPPESIRSLPETPKSIKIPRIQFDFKNEPEPDAANSRRRERRESVKKEIRRAWSGYRSHAWLHDELMPVTGQFRDPFCNWAATLVDSLDTLWLAGLHDEFHEAAHAVKEIDFTWSPQESIPVFETTIRYLGGLLGAIDVSGGLDGDYAFLLDKAVELADILMGVFDTPNRMPILYYRWKPEFASQPHQAGTVGMAELGTLSLEFTRLAQMTQEPRYFDAIDRITDALVELQEAGTAVPGLFPEQLDASGCERSTASAHLATSQKAQEQLTSPDLSRPAVGYSPEKVLTTEKPKDETLSRRDGPAPVNVSEPHPPRQFPLPQVPPFQVQSNSPPFAADGTTSNWECRPQKLIPSGPGAQVFHIGGSQDSAYEYFQKQYLLLGGSQEKYKKLHLDSVKAIDEWLLYRPMIEGDHDIMFAARLTTNGDPQIEMRMSFPVDHLTCFIGGMYAMSGKLFEQEQDLETATRLTDGCVWAYGVTPLGLMPENSHVMPCPTLEKCEFNETLWWIGLDPSIKWREQSIADWEEKWGSKAEEEPEREAEENDAPGSELPQALKDRIGWDQNSPEPGDQDQETQKFKDQGKVQRRSTSQDDDDALEGKPFQLKSVLEANRLPPLPPRVPWSIPSRPISHEDYVKEKIKNNKIPPGFTALDDVRYILRPEAIESVFYMYRITGDPSWQDKGWKMFEATIRATRTHYGHTAINSVFDTLPAAKDQMESFWLAETLKYYYLLFSDPDVASLDEYVFNTEAHPLRRPR</sequence>
<feature type="region of interest" description="Disordered" evidence="10">
    <location>
        <begin position="754"/>
        <end position="825"/>
    </location>
</feature>
<keyword evidence="11" id="KW-0732">Signal</keyword>
<organism evidence="12 13">
    <name type="scientific">Escovopsis weberi</name>
    <dbReference type="NCBI Taxonomy" id="150374"/>
    <lineage>
        <taxon>Eukaryota</taxon>
        <taxon>Fungi</taxon>
        <taxon>Dikarya</taxon>
        <taxon>Ascomycota</taxon>
        <taxon>Pezizomycotina</taxon>
        <taxon>Sordariomycetes</taxon>
        <taxon>Hypocreomycetidae</taxon>
        <taxon>Hypocreales</taxon>
        <taxon>Hypocreaceae</taxon>
        <taxon>Escovopsis</taxon>
    </lineage>
</organism>
<dbReference type="GO" id="GO:0016020">
    <property type="term" value="C:membrane"/>
    <property type="evidence" value="ECO:0007669"/>
    <property type="project" value="InterPro"/>
</dbReference>
<dbReference type="GO" id="GO:0036503">
    <property type="term" value="P:ERAD pathway"/>
    <property type="evidence" value="ECO:0007669"/>
    <property type="project" value="UniProtKB-ARBA"/>
</dbReference>
<feature type="compositionally biased region" description="Basic and acidic residues" evidence="10">
    <location>
        <begin position="136"/>
        <end position="176"/>
    </location>
</feature>
<dbReference type="Gene3D" id="1.50.10.10">
    <property type="match status" value="3"/>
</dbReference>
<dbReference type="InterPro" id="IPR036026">
    <property type="entry name" value="Seven-hairpin_glycosidases"/>
</dbReference>
<dbReference type="InterPro" id="IPR012341">
    <property type="entry name" value="6hp_glycosidase-like_sf"/>
</dbReference>
<feature type="binding site" evidence="7">
    <location>
        <position position="973"/>
    </location>
    <ligand>
        <name>Ca(2+)</name>
        <dbReference type="ChEBI" id="CHEBI:29108"/>
    </ligand>
</feature>
<dbReference type="InterPro" id="IPR050749">
    <property type="entry name" value="Glycosyl_Hydrolase_47"/>
</dbReference>
<dbReference type="SUPFAM" id="SSF48225">
    <property type="entry name" value="Seven-hairpin glycosidases"/>
    <property type="match status" value="1"/>
</dbReference>
<evidence type="ECO:0000256" key="5">
    <source>
        <dbReference type="ARBA" id="ARBA00023157"/>
    </source>
</evidence>
<evidence type="ECO:0000256" key="9">
    <source>
        <dbReference type="RuleBase" id="RU361193"/>
    </source>
</evidence>
<dbReference type="Pfam" id="PF01532">
    <property type="entry name" value="Glyco_hydro_47"/>
    <property type="match status" value="1"/>
</dbReference>
<feature type="region of interest" description="Disordered" evidence="10">
    <location>
        <begin position="253"/>
        <end position="273"/>
    </location>
</feature>
<evidence type="ECO:0000313" key="13">
    <source>
        <dbReference type="Proteomes" id="UP000053831"/>
    </source>
</evidence>
<dbReference type="AlphaFoldDB" id="A0A0M9VS88"/>
<comment type="pathway">
    <text evidence="2">Protein modification; protein glycosylation.</text>
</comment>
<comment type="caution">
    <text evidence="12">The sequence shown here is derived from an EMBL/GenBank/DDBJ whole genome shotgun (WGS) entry which is preliminary data.</text>
</comment>
<feature type="compositionally biased region" description="Basic and acidic residues" evidence="10">
    <location>
        <begin position="516"/>
        <end position="531"/>
    </location>
</feature>
<keyword evidence="5 8" id="KW-1015">Disulfide bond</keyword>
<feature type="disulfide bond" evidence="8">
    <location>
        <begin position="670"/>
        <end position="699"/>
    </location>
</feature>
<dbReference type="PRINTS" id="PR00747">
    <property type="entry name" value="GLYHDRLASE47"/>
</dbReference>
<dbReference type="EMBL" id="LGSR01000022">
    <property type="protein sequence ID" value="KOS17439.1"/>
    <property type="molecule type" value="Genomic_DNA"/>
</dbReference>
<dbReference type="GO" id="GO:0005783">
    <property type="term" value="C:endoplasmic reticulum"/>
    <property type="evidence" value="ECO:0007669"/>
    <property type="project" value="TreeGrafter"/>
</dbReference>
<feature type="compositionally biased region" description="Polar residues" evidence="10">
    <location>
        <begin position="481"/>
        <end position="502"/>
    </location>
</feature>
<feature type="active site" description="Proton donor" evidence="6">
    <location>
        <position position="353"/>
    </location>
</feature>
<keyword evidence="4 9" id="KW-0378">Hydrolase</keyword>
<evidence type="ECO:0000256" key="6">
    <source>
        <dbReference type="PIRSR" id="PIRSR601382-1"/>
    </source>
</evidence>
<dbReference type="InterPro" id="IPR001382">
    <property type="entry name" value="Glyco_hydro_47"/>
</dbReference>
<dbReference type="EC" id="3.2.1.-" evidence="9"/>
<keyword evidence="7" id="KW-0479">Metal-binding</keyword>
<evidence type="ECO:0000256" key="1">
    <source>
        <dbReference type="ARBA" id="ARBA00001913"/>
    </source>
</evidence>
<keyword evidence="9" id="KW-0326">Glycosidase</keyword>
<evidence type="ECO:0000256" key="3">
    <source>
        <dbReference type="ARBA" id="ARBA00007658"/>
    </source>
</evidence>
<reference evidence="12 13" key="1">
    <citation type="submission" date="2015-07" db="EMBL/GenBank/DDBJ databases">
        <title>The genome of the fungus Escovopsis weberi, a specialized disease agent of ant agriculture.</title>
        <authorList>
            <person name="de Man T.J."/>
            <person name="Stajich J.E."/>
            <person name="Kubicek C.P."/>
            <person name="Chenthamara K."/>
            <person name="Atanasova L."/>
            <person name="Druzhinina I.S."/>
            <person name="Birnbaum S."/>
            <person name="Barribeau S.M."/>
            <person name="Teiling C."/>
            <person name="Suen G."/>
            <person name="Currie C."/>
            <person name="Gerardo N.M."/>
        </authorList>
    </citation>
    <scope>NUCLEOTIDE SEQUENCE [LARGE SCALE GENOMIC DNA]</scope>
</reference>
<accession>A0A0M9VS88</accession>
<gene>
    <name evidence="12" type="ORF">ESCO_002660</name>
</gene>
<comment type="cofactor">
    <cofactor evidence="1 7">
        <name>Ca(2+)</name>
        <dbReference type="ChEBI" id="CHEBI:29108"/>
    </cofactor>
</comment>
<comment type="similarity">
    <text evidence="3 9">Belongs to the glycosyl hydrolase 47 family.</text>
</comment>
<evidence type="ECO:0000313" key="12">
    <source>
        <dbReference type="EMBL" id="KOS17439.1"/>
    </source>
</evidence>
<dbReference type="GO" id="GO:0004571">
    <property type="term" value="F:mannosyl-oligosaccharide 1,2-alpha-mannosidase activity"/>
    <property type="evidence" value="ECO:0007669"/>
    <property type="project" value="InterPro"/>
</dbReference>
<evidence type="ECO:0000256" key="2">
    <source>
        <dbReference type="ARBA" id="ARBA00004922"/>
    </source>
</evidence>
<evidence type="ECO:0000256" key="8">
    <source>
        <dbReference type="PIRSR" id="PIRSR601382-3"/>
    </source>
</evidence>
<keyword evidence="7" id="KW-0106">Calcium</keyword>
<evidence type="ECO:0000256" key="11">
    <source>
        <dbReference type="SAM" id="SignalP"/>
    </source>
</evidence>